<dbReference type="CDD" id="cd00060">
    <property type="entry name" value="FHA"/>
    <property type="match status" value="1"/>
</dbReference>
<evidence type="ECO:0000313" key="2">
    <source>
        <dbReference type="EMBL" id="AKT36085.1"/>
    </source>
</evidence>
<dbReference type="Pfam" id="PF00498">
    <property type="entry name" value="FHA"/>
    <property type="match status" value="1"/>
</dbReference>
<dbReference type="SMART" id="SM00240">
    <property type="entry name" value="FHA"/>
    <property type="match status" value="1"/>
</dbReference>
<sequence length="251" mass="26398">MLVQLCVQHVVGGGRVRTGDTLDVPEGAVLGRDPGVDIRLDHPSISRRHARFLGSPLRIENLSVSSGLFVDSVPVTRGVRALLNDGSWVQIGAILFAIVRPAASPLDGAATEGTDATPIFMILRDGDSCAVQFDGRHLDLPAAAARAFAMLALAPTQVVAAAALQDAVGGGETAPALITAIREAVRALLEEGSLDEERLRSLIARSGSSYRLSPLGGLDRDALLQRLVRLRKGQGYTLCLPRDAVCLVEAG</sequence>
<dbReference type="PROSITE" id="PS50006">
    <property type="entry name" value="FHA_DOMAIN"/>
    <property type="match status" value="1"/>
</dbReference>
<dbReference type="Proteomes" id="UP000067626">
    <property type="component" value="Chromosome"/>
</dbReference>
<organism evidence="2 3">
    <name type="scientific">Chondromyces crocatus</name>
    <dbReference type="NCBI Taxonomy" id="52"/>
    <lineage>
        <taxon>Bacteria</taxon>
        <taxon>Pseudomonadati</taxon>
        <taxon>Myxococcota</taxon>
        <taxon>Polyangia</taxon>
        <taxon>Polyangiales</taxon>
        <taxon>Polyangiaceae</taxon>
        <taxon>Chondromyces</taxon>
    </lineage>
</organism>
<protein>
    <recommendedName>
        <fullName evidence="1">FHA domain-containing protein</fullName>
    </recommendedName>
</protein>
<name>A0A0K1E5E1_CHOCO</name>
<gene>
    <name evidence="2" type="ORF">CMC5_001980</name>
</gene>
<proteinExistence type="predicted"/>
<reference evidence="2 3" key="1">
    <citation type="submission" date="2015-07" db="EMBL/GenBank/DDBJ databases">
        <title>Genome analysis of myxobacterium Chondromyces crocatus Cm c5 reveals a high potential for natural compound synthesis and the genetic basis for the loss of fruiting body formation.</title>
        <authorList>
            <person name="Zaburannyi N."/>
            <person name="Bunk B."/>
            <person name="Maier J."/>
            <person name="Overmann J."/>
            <person name="Mueller R."/>
        </authorList>
    </citation>
    <scope>NUCLEOTIDE SEQUENCE [LARGE SCALE GENOMIC DNA]</scope>
    <source>
        <strain evidence="2 3">Cm c5</strain>
    </source>
</reference>
<dbReference type="AlphaFoldDB" id="A0A0K1E5E1"/>
<accession>A0A0K1E5E1</accession>
<dbReference type="SUPFAM" id="SSF49879">
    <property type="entry name" value="SMAD/FHA domain"/>
    <property type="match status" value="1"/>
</dbReference>
<evidence type="ECO:0000259" key="1">
    <source>
        <dbReference type="PROSITE" id="PS50006"/>
    </source>
</evidence>
<dbReference type="Gene3D" id="2.60.200.20">
    <property type="match status" value="1"/>
</dbReference>
<evidence type="ECO:0000313" key="3">
    <source>
        <dbReference type="Proteomes" id="UP000067626"/>
    </source>
</evidence>
<dbReference type="InterPro" id="IPR008984">
    <property type="entry name" value="SMAD_FHA_dom_sf"/>
</dbReference>
<keyword evidence="3" id="KW-1185">Reference proteome</keyword>
<dbReference type="EMBL" id="CP012159">
    <property type="protein sequence ID" value="AKT36085.1"/>
    <property type="molecule type" value="Genomic_DNA"/>
</dbReference>
<dbReference type="KEGG" id="ccro:CMC5_001980"/>
<dbReference type="InterPro" id="IPR036388">
    <property type="entry name" value="WH-like_DNA-bd_sf"/>
</dbReference>
<dbReference type="STRING" id="52.CMC5_001980"/>
<dbReference type="InterPro" id="IPR000253">
    <property type="entry name" value="FHA_dom"/>
</dbReference>
<dbReference type="RefSeq" id="WP_050428655.1">
    <property type="nucleotide sequence ID" value="NZ_CP012159.1"/>
</dbReference>
<dbReference type="Gene3D" id="1.10.10.10">
    <property type="entry name" value="Winged helix-like DNA-binding domain superfamily/Winged helix DNA-binding domain"/>
    <property type="match status" value="1"/>
</dbReference>
<feature type="domain" description="FHA" evidence="1">
    <location>
        <begin position="28"/>
        <end position="75"/>
    </location>
</feature>